<reference evidence="1 2" key="1">
    <citation type="journal article" date="2020" name="ISME J.">
        <title>Uncovering the hidden diversity of litter-decomposition mechanisms in mushroom-forming fungi.</title>
        <authorList>
            <person name="Floudas D."/>
            <person name="Bentzer J."/>
            <person name="Ahren D."/>
            <person name="Johansson T."/>
            <person name="Persson P."/>
            <person name="Tunlid A."/>
        </authorList>
    </citation>
    <scope>NUCLEOTIDE SEQUENCE [LARGE SCALE GENOMIC DNA]</scope>
    <source>
        <strain evidence="1 2">CBS 146.42</strain>
    </source>
</reference>
<comment type="caution">
    <text evidence="1">The sequence shown here is derived from an EMBL/GenBank/DDBJ whole genome shotgun (WGS) entry which is preliminary data.</text>
</comment>
<sequence length="326" mass="36907">MVQAISLPSELLYEILGLLRSVQHNPLDILLVSPDFYHIYSQLIYGHLKFTKIGQIKRFLTTFNNNHAGTDNHSIPQPIRNITVDVYNDLRLDLYTLLQAFFSTCRRAPNAEIDDLGRVVFESMKFRFHTHAMDKSLHMIYEALSCVNPRTFIWVGPDPPHHFSAAIVPAALSHVLRALTTHTNLTHLTLTHVKFPDNGEILSLPPFPSLKTLNLSQVIFLQPVIVARFLMSAGSHLEEIRLIDAYQQSIWGPRLRRSHIEKAAYARVVEESSTSQGEDGVYCSSNDRMETMSAEIVARIGRVVICQGKTERIIGGDRVLRDSILI</sequence>
<dbReference type="EMBL" id="JAACJO010000014">
    <property type="protein sequence ID" value="KAF5350684.1"/>
    <property type="molecule type" value="Genomic_DNA"/>
</dbReference>
<dbReference type="Proteomes" id="UP000559027">
    <property type="component" value="Unassembled WGS sequence"/>
</dbReference>
<accession>A0A8H5FVN6</accession>
<keyword evidence="2" id="KW-1185">Reference proteome</keyword>
<evidence type="ECO:0000313" key="1">
    <source>
        <dbReference type="EMBL" id="KAF5350684.1"/>
    </source>
</evidence>
<dbReference type="OrthoDB" id="2587912at2759"/>
<gene>
    <name evidence="1" type="ORF">D9756_008698</name>
</gene>
<evidence type="ECO:0000313" key="2">
    <source>
        <dbReference type="Proteomes" id="UP000559027"/>
    </source>
</evidence>
<dbReference type="SUPFAM" id="SSF52047">
    <property type="entry name" value="RNI-like"/>
    <property type="match status" value="1"/>
</dbReference>
<name>A0A8H5FVN6_9AGAR</name>
<evidence type="ECO:0008006" key="3">
    <source>
        <dbReference type="Google" id="ProtNLM"/>
    </source>
</evidence>
<organism evidence="1 2">
    <name type="scientific">Leucocoprinus leucothites</name>
    <dbReference type="NCBI Taxonomy" id="201217"/>
    <lineage>
        <taxon>Eukaryota</taxon>
        <taxon>Fungi</taxon>
        <taxon>Dikarya</taxon>
        <taxon>Basidiomycota</taxon>
        <taxon>Agaricomycotina</taxon>
        <taxon>Agaricomycetes</taxon>
        <taxon>Agaricomycetidae</taxon>
        <taxon>Agaricales</taxon>
        <taxon>Agaricineae</taxon>
        <taxon>Agaricaceae</taxon>
        <taxon>Leucocoprinus</taxon>
    </lineage>
</organism>
<protein>
    <recommendedName>
        <fullName evidence="3">F-box domain-containing protein</fullName>
    </recommendedName>
</protein>
<dbReference type="AlphaFoldDB" id="A0A8H5FVN6"/>
<proteinExistence type="predicted"/>